<gene>
    <name evidence="16" type="ORF">FSB_LOCUS52008</name>
</gene>
<evidence type="ECO:0000256" key="4">
    <source>
        <dbReference type="ARBA" id="ARBA00022729"/>
    </source>
</evidence>
<dbReference type="GO" id="GO:0005524">
    <property type="term" value="F:ATP binding"/>
    <property type="evidence" value="ECO:0007669"/>
    <property type="project" value="UniProtKB-UniRule"/>
</dbReference>
<comment type="subcellular location">
    <subcellularLocation>
        <location evidence="1">Membrane</location>
        <topology evidence="1">Single-pass membrane protein</topology>
    </subcellularLocation>
</comment>
<dbReference type="GO" id="GO:0016020">
    <property type="term" value="C:membrane"/>
    <property type="evidence" value="ECO:0007669"/>
    <property type="project" value="UniProtKB-SubCell"/>
</dbReference>
<keyword evidence="9" id="KW-0472">Membrane</keyword>
<evidence type="ECO:0000256" key="6">
    <source>
        <dbReference type="ARBA" id="ARBA00022777"/>
    </source>
</evidence>
<dbReference type="InterPro" id="IPR001480">
    <property type="entry name" value="Bulb-type_lectin_dom"/>
</dbReference>
<dbReference type="PROSITE" id="PS50927">
    <property type="entry name" value="BULB_LECTIN"/>
    <property type="match status" value="1"/>
</dbReference>
<sequence>MASIFYAGGVPIWTAGTTPVDSTASLQFLNTGTLRLVNGSGHIIWDSNTASLGVSSASLDDSGKLILTNSTSTVWSSFDHPTDTIVPSQNFTTSMALHSGLYSFRLLNTGNLTLRWNDSITYYSQVCPMWGSILSYSNDYAEGTDVIRFLRLDEDGNLRIYSSGRGSGTKTARWAAVEDQCEVFGYCGNMGICSYNDTAPVCGCPSLNFELIDSKDSRKGCKRKVETQDCPGNATMLDLEHTQFLTYPPETQSQVFFVGISACRLNCLVNPTCDASTSLSDGTGQCYLKTPSFMSGYQSPALSSSSYIKVCSPVINNPSASEQGWWERNSPKFGALTAQYALLEYASGAPVQFTYKDLQRSTKGFKEKLGAGGFGAVYRGVLANKTVVAIKQLEGIEQGEKQFRIGEDQSEKVLNWEYRFNIALGTARGITYLHEECRDCIVHCDIKPENILLDENYSAKVSDFGLAKLINPKDHRYRTLTSIRGTRGYLAPEWLANLPITSKSDIYSYGMVLLEIVSGRRNFEVSAETDRKKFCVWAHEEFEKGNVKGILDRRLADQEIDMEQVMRAIQVSFWCIQEQPSHRPMMGKVVQMLEGIIEIEKPPAPNAGSEVSVNGTSINVSNNVSIYSTIAVSVPTTSSSFSVQATGVSPHASGRNFERASSSLLHSDPN</sequence>
<reference evidence="16" key="1">
    <citation type="submission" date="2018-02" db="EMBL/GenBank/DDBJ databases">
        <authorList>
            <person name="Cohen D.B."/>
            <person name="Kent A.D."/>
        </authorList>
    </citation>
    <scope>NUCLEOTIDE SEQUENCE</scope>
</reference>
<evidence type="ECO:0000256" key="2">
    <source>
        <dbReference type="ARBA" id="ARBA00022679"/>
    </source>
</evidence>
<feature type="region of interest" description="Disordered" evidence="13">
    <location>
        <begin position="646"/>
        <end position="670"/>
    </location>
</feature>
<name>A0A2N9IE39_FAGSY</name>
<dbReference type="SUPFAM" id="SSF56112">
    <property type="entry name" value="Protein kinase-like (PK-like)"/>
    <property type="match status" value="1"/>
</dbReference>
<evidence type="ECO:0000259" key="15">
    <source>
        <dbReference type="PROSITE" id="PS50927"/>
    </source>
</evidence>
<keyword evidence="2" id="KW-0808">Transferase</keyword>
<keyword evidence="5 12" id="KW-0547">Nucleotide-binding</keyword>
<dbReference type="Pfam" id="PF00954">
    <property type="entry name" value="S_locus_glycop"/>
    <property type="match status" value="1"/>
</dbReference>
<protein>
    <recommendedName>
        <fullName evidence="17">Receptor-like serine/threonine-protein kinase</fullName>
    </recommendedName>
</protein>
<evidence type="ECO:0000256" key="1">
    <source>
        <dbReference type="ARBA" id="ARBA00004167"/>
    </source>
</evidence>
<dbReference type="AlphaFoldDB" id="A0A2N9IE39"/>
<feature type="domain" description="Protein kinase" evidence="14">
    <location>
        <begin position="287"/>
        <end position="597"/>
    </location>
</feature>
<dbReference type="PANTHER" id="PTHR47974:SF9">
    <property type="entry name" value="RECEPTOR-LIKE SERINE_THREONINE-PROTEIN KINASE"/>
    <property type="match status" value="1"/>
</dbReference>
<dbReference type="PANTHER" id="PTHR47974">
    <property type="entry name" value="OS07G0415500 PROTEIN"/>
    <property type="match status" value="1"/>
</dbReference>
<keyword evidence="4" id="KW-0732">Signal</keyword>
<keyword evidence="10" id="KW-1015">Disulfide bond</keyword>
<dbReference type="InterPro" id="IPR017441">
    <property type="entry name" value="Protein_kinase_ATP_BS"/>
</dbReference>
<dbReference type="Gene3D" id="2.90.10.30">
    <property type="match status" value="1"/>
</dbReference>
<keyword evidence="6" id="KW-0418">Kinase</keyword>
<evidence type="ECO:0000256" key="11">
    <source>
        <dbReference type="ARBA" id="ARBA00023180"/>
    </source>
</evidence>
<keyword evidence="7 12" id="KW-0067">ATP-binding</keyword>
<dbReference type="Pfam" id="PF01453">
    <property type="entry name" value="B_lectin"/>
    <property type="match status" value="1"/>
</dbReference>
<dbReference type="FunFam" id="1.10.510.10:FF:000384">
    <property type="entry name" value="G-type lectin S-receptor-like serine/threonine-protein kinase"/>
    <property type="match status" value="1"/>
</dbReference>
<evidence type="ECO:0000256" key="9">
    <source>
        <dbReference type="ARBA" id="ARBA00023136"/>
    </source>
</evidence>
<feature type="binding site" evidence="12">
    <location>
        <position position="391"/>
    </location>
    <ligand>
        <name>ATP</name>
        <dbReference type="ChEBI" id="CHEBI:30616"/>
    </ligand>
</feature>
<dbReference type="Gene3D" id="1.10.510.10">
    <property type="entry name" value="Transferase(Phosphotransferase) domain 1"/>
    <property type="match status" value="1"/>
</dbReference>
<dbReference type="InterPro" id="IPR000719">
    <property type="entry name" value="Prot_kinase_dom"/>
</dbReference>
<dbReference type="GO" id="GO:0048544">
    <property type="term" value="P:recognition of pollen"/>
    <property type="evidence" value="ECO:0007669"/>
    <property type="project" value="InterPro"/>
</dbReference>
<evidence type="ECO:0008006" key="17">
    <source>
        <dbReference type="Google" id="ProtNLM"/>
    </source>
</evidence>
<feature type="compositionally biased region" description="Polar residues" evidence="13">
    <location>
        <begin position="659"/>
        <end position="670"/>
    </location>
</feature>
<dbReference type="InterPro" id="IPR008271">
    <property type="entry name" value="Ser/Thr_kinase_AS"/>
</dbReference>
<evidence type="ECO:0000313" key="16">
    <source>
        <dbReference type="EMBL" id="SPD24126.1"/>
    </source>
</evidence>
<organism evidence="16">
    <name type="scientific">Fagus sylvatica</name>
    <name type="common">Beechnut</name>
    <dbReference type="NCBI Taxonomy" id="28930"/>
    <lineage>
        <taxon>Eukaryota</taxon>
        <taxon>Viridiplantae</taxon>
        <taxon>Streptophyta</taxon>
        <taxon>Embryophyta</taxon>
        <taxon>Tracheophyta</taxon>
        <taxon>Spermatophyta</taxon>
        <taxon>Magnoliopsida</taxon>
        <taxon>eudicotyledons</taxon>
        <taxon>Gunneridae</taxon>
        <taxon>Pentapetalae</taxon>
        <taxon>rosids</taxon>
        <taxon>fabids</taxon>
        <taxon>Fagales</taxon>
        <taxon>Fagaceae</taxon>
        <taxon>Fagus</taxon>
    </lineage>
</organism>
<feature type="domain" description="Bulb-type lectin" evidence="15">
    <location>
        <begin position="1"/>
        <end position="80"/>
    </location>
</feature>
<evidence type="ECO:0000256" key="7">
    <source>
        <dbReference type="ARBA" id="ARBA00022840"/>
    </source>
</evidence>
<evidence type="ECO:0000256" key="5">
    <source>
        <dbReference type="ARBA" id="ARBA00022741"/>
    </source>
</evidence>
<keyword evidence="11" id="KW-0325">Glycoprotein</keyword>
<dbReference type="InterPro" id="IPR000858">
    <property type="entry name" value="S_locus_glycoprot_dom"/>
</dbReference>
<dbReference type="SUPFAM" id="SSF51110">
    <property type="entry name" value="alpha-D-mannose-specific plant lectins"/>
    <property type="match status" value="1"/>
</dbReference>
<keyword evidence="3" id="KW-0812">Transmembrane</keyword>
<dbReference type="Pfam" id="PF00069">
    <property type="entry name" value="Pkinase"/>
    <property type="match status" value="1"/>
</dbReference>
<dbReference type="PROSITE" id="PS00108">
    <property type="entry name" value="PROTEIN_KINASE_ST"/>
    <property type="match status" value="1"/>
</dbReference>
<dbReference type="SMART" id="SM00220">
    <property type="entry name" value="S_TKc"/>
    <property type="match status" value="1"/>
</dbReference>
<dbReference type="GO" id="GO:0004672">
    <property type="term" value="F:protein kinase activity"/>
    <property type="evidence" value="ECO:0007669"/>
    <property type="project" value="InterPro"/>
</dbReference>
<proteinExistence type="predicted"/>
<dbReference type="EMBL" id="OIVN01005813">
    <property type="protein sequence ID" value="SPD24126.1"/>
    <property type="molecule type" value="Genomic_DNA"/>
</dbReference>
<dbReference type="InterPro" id="IPR036426">
    <property type="entry name" value="Bulb-type_lectin_dom_sf"/>
</dbReference>
<accession>A0A2N9IE39</accession>
<evidence type="ECO:0000256" key="13">
    <source>
        <dbReference type="SAM" id="MobiDB-lite"/>
    </source>
</evidence>
<evidence type="ECO:0000256" key="3">
    <source>
        <dbReference type="ARBA" id="ARBA00022692"/>
    </source>
</evidence>
<evidence type="ECO:0000256" key="12">
    <source>
        <dbReference type="PROSITE-ProRule" id="PRU10141"/>
    </source>
</evidence>
<evidence type="ECO:0000259" key="14">
    <source>
        <dbReference type="PROSITE" id="PS50011"/>
    </source>
</evidence>
<evidence type="ECO:0000256" key="8">
    <source>
        <dbReference type="ARBA" id="ARBA00022989"/>
    </source>
</evidence>
<dbReference type="Gene3D" id="3.30.200.20">
    <property type="entry name" value="Phosphorylase Kinase, domain 1"/>
    <property type="match status" value="1"/>
</dbReference>
<keyword evidence="8" id="KW-1133">Transmembrane helix</keyword>
<evidence type="ECO:0000256" key="10">
    <source>
        <dbReference type="ARBA" id="ARBA00023157"/>
    </source>
</evidence>
<dbReference type="PROSITE" id="PS50011">
    <property type="entry name" value="PROTEIN_KINASE_DOM"/>
    <property type="match status" value="1"/>
</dbReference>
<dbReference type="PROSITE" id="PS00107">
    <property type="entry name" value="PROTEIN_KINASE_ATP"/>
    <property type="match status" value="1"/>
</dbReference>
<dbReference type="InterPro" id="IPR011009">
    <property type="entry name" value="Kinase-like_dom_sf"/>
</dbReference>